<dbReference type="AlphaFoldDB" id="A0A949PN91"/>
<organism evidence="2 3">
    <name type="scientific">Falsochrobactrum tianjinense</name>
    <dbReference type="NCBI Taxonomy" id="2706015"/>
    <lineage>
        <taxon>Bacteria</taxon>
        <taxon>Pseudomonadati</taxon>
        <taxon>Pseudomonadota</taxon>
        <taxon>Alphaproteobacteria</taxon>
        <taxon>Hyphomicrobiales</taxon>
        <taxon>Brucellaceae</taxon>
        <taxon>Falsochrobactrum</taxon>
    </lineage>
</organism>
<evidence type="ECO:0000313" key="2">
    <source>
        <dbReference type="EMBL" id="MBV2143777.1"/>
    </source>
</evidence>
<feature type="transmembrane region" description="Helical" evidence="1">
    <location>
        <begin position="6"/>
        <end position="30"/>
    </location>
</feature>
<sequence>MSSEKFSGLWYGSLALVMASAITILFFPGLMSYDSFNQYSQVLGLIPVNSAHPPIMVYLWKILYEIIPSPGSLLLFHQAIYWSAVAILAWSLASNTILRLGIFFIVGLWPPLLVNSVHLWKDVGMFVTVLLAGATLLADYRRPSWIWMVVSAVAIFYALAVRHNAIIGVPFLALLWAHRLASRYPTAKKQVIALCLIAPVFTLSIYGLTKWIDGPSSNGGLNSIILFDLAAISVSKNADMFPNSESRSGTDFFQRLKGAFKPEVNSPVGPVLSNIDFGESLPVYWLHTIRNNLQTYLQHRYYVFSKMMWIRGPDPYYPYHPGIDQNEYGIKFSYLEQEKSWDWRWFFDTLSHLFIYKPILYLALSCILAIYSAFKLARDVRSFKWFATCTMSSSGIMMTISLFFLSPAADYRYAIWMITTTVLSLLLVIFLPNNEKTEQKENSYSL</sequence>
<dbReference type="Proteomes" id="UP000752297">
    <property type="component" value="Unassembled WGS sequence"/>
</dbReference>
<feature type="transmembrane region" description="Helical" evidence="1">
    <location>
        <begin position="80"/>
        <end position="107"/>
    </location>
</feature>
<keyword evidence="1" id="KW-1133">Transmembrane helix</keyword>
<protein>
    <submittedName>
        <fullName evidence="2">Uncharacterized protein</fullName>
    </submittedName>
</protein>
<gene>
    <name evidence="2" type="ORF">KUG47_09735</name>
</gene>
<comment type="caution">
    <text evidence="2">The sequence shown here is derived from an EMBL/GenBank/DDBJ whole genome shotgun (WGS) entry which is preliminary data.</text>
</comment>
<keyword evidence="1" id="KW-0472">Membrane</keyword>
<evidence type="ECO:0000313" key="3">
    <source>
        <dbReference type="Proteomes" id="UP000752297"/>
    </source>
</evidence>
<feature type="transmembrane region" description="Helical" evidence="1">
    <location>
        <begin position="119"/>
        <end position="138"/>
    </location>
</feature>
<feature type="transmembrane region" description="Helical" evidence="1">
    <location>
        <begin position="353"/>
        <end position="373"/>
    </location>
</feature>
<dbReference type="EMBL" id="JAHRVA010000003">
    <property type="protein sequence ID" value="MBV2143777.1"/>
    <property type="molecule type" value="Genomic_DNA"/>
</dbReference>
<feature type="transmembrane region" description="Helical" evidence="1">
    <location>
        <begin position="42"/>
        <end position="60"/>
    </location>
</feature>
<accession>A0A949PN91</accession>
<keyword evidence="3" id="KW-1185">Reference proteome</keyword>
<feature type="transmembrane region" description="Helical" evidence="1">
    <location>
        <begin position="189"/>
        <end position="208"/>
    </location>
</feature>
<feature type="transmembrane region" description="Helical" evidence="1">
    <location>
        <begin position="385"/>
        <end position="405"/>
    </location>
</feature>
<evidence type="ECO:0000256" key="1">
    <source>
        <dbReference type="SAM" id="Phobius"/>
    </source>
</evidence>
<keyword evidence="1" id="KW-0812">Transmembrane</keyword>
<reference evidence="2 3" key="1">
    <citation type="submission" date="2021-06" db="EMBL/GenBank/DDBJ databases">
        <title>Falsochrobactrum tianjin sp.nov., a new petroleum-degrading bacteria isolated from oily soils.</title>
        <authorList>
            <person name="Chen G."/>
            <person name="Chen H."/>
            <person name="Tian J."/>
            <person name="Qing J."/>
            <person name="Zhong L."/>
            <person name="Ma W."/>
            <person name="Song Y."/>
            <person name="Cui X."/>
            <person name="Yan B."/>
        </authorList>
    </citation>
    <scope>NUCLEOTIDE SEQUENCE [LARGE SCALE GENOMIC DNA]</scope>
    <source>
        <strain evidence="2 3">TDYN1</strain>
    </source>
</reference>
<feature type="transmembrane region" description="Helical" evidence="1">
    <location>
        <begin position="411"/>
        <end position="431"/>
    </location>
</feature>
<proteinExistence type="predicted"/>
<name>A0A949PN91_9HYPH</name>
<feature type="transmembrane region" description="Helical" evidence="1">
    <location>
        <begin position="144"/>
        <end position="177"/>
    </location>
</feature>
<dbReference type="RefSeq" id="WP_217677753.1">
    <property type="nucleotide sequence ID" value="NZ_JAHRVA010000003.1"/>
</dbReference>